<evidence type="ECO:0000256" key="1">
    <source>
        <dbReference type="ARBA" id="ARBA00004383"/>
    </source>
</evidence>
<evidence type="ECO:0000256" key="8">
    <source>
        <dbReference type="ARBA" id="ARBA00022989"/>
    </source>
</evidence>
<keyword evidence="4" id="KW-1003">Cell membrane</keyword>
<dbReference type="InterPro" id="IPR006260">
    <property type="entry name" value="TonB/TolA_C"/>
</dbReference>
<evidence type="ECO:0000256" key="7">
    <source>
        <dbReference type="ARBA" id="ARBA00022927"/>
    </source>
</evidence>
<evidence type="ECO:0000256" key="2">
    <source>
        <dbReference type="ARBA" id="ARBA00006555"/>
    </source>
</evidence>
<accession>A0A9X1WZ57</accession>
<evidence type="ECO:0000256" key="9">
    <source>
        <dbReference type="ARBA" id="ARBA00023136"/>
    </source>
</evidence>
<keyword evidence="10" id="KW-0998">Cell outer membrane</keyword>
<gene>
    <name evidence="12" type="ORF">MUY27_00725</name>
</gene>
<keyword evidence="6 10" id="KW-0812">Transmembrane</keyword>
<dbReference type="PANTHER" id="PTHR33446:SF2">
    <property type="entry name" value="PROTEIN TONB"/>
    <property type="match status" value="1"/>
</dbReference>
<reference evidence="12" key="1">
    <citation type="submission" date="2022-04" db="EMBL/GenBank/DDBJ databases">
        <title>Mucilaginibacter sp. RS28 isolated from freshwater.</title>
        <authorList>
            <person name="Ko S.-R."/>
        </authorList>
    </citation>
    <scope>NUCLEOTIDE SEQUENCE</scope>
    <source>
        <strain evidence="12">RS28</strain>
    </source>
</reference>
<dbReference type="AlphaFoldDB" id="A0A9X1WZ57"/>
<name>A0A9X1WZ57_9SPHI</name>
<keyword evidence="13" id="KW-1185">Reference proteome</keyword>
<keyword evidence="3 10" id="KW-0813">Transport</keyword>
<evidence type="ECO:0000256" key="4">
    <source>
        <dbReference type="ARBA" id="ARBA00022475"/>
    </source>
</evidence>
<evidence type="ECO:0000256" key="3">
    <source>
        <dbReference type="ARBA" id="ARBA00022448"/>
    </source>
</evidence>
<comment type="caution">
    <text evidence="12">The sequence shown here is derived from an EMBL/GenBank/DDBJ whole genome shotgun (WGS) entry which is preliminary data.</text>
</comment>
<dbReference type="InterPro" id="IPR037682">
    <property type="entry name" value="TonB_C"/>
</dbReference>
<dbReference type="PROSITE" id="PS52015">
    <property type="entry name" value="TONB_CTD"/>
    <property type="match status" value="1"/>
</dbReference>
<dbReference type="PROSITE" id="PS52016">
    <property type="entry name" value="TONB_DEPENDENT_REC_3"/>
    <property type="match status" value="1"/>
</dbReference>
<dbReference type="Proteomes" id="UP001139450">
    <property type="component" value="Unassembled WGS sequence"/>
</dbReference>
<dbReference type="PANTHER" id="PTHR33446">
    <property type="entry name" value="PROTEIN TONB-RELATED"/>
    <property type="match status" value="1"/>
</dbReference>
<keyword evidence="7" id="KW-0653">Protein transport</keyword>
<evidence type="ECO:0000256" key="6">
    <source>
        <dbReference type="ARBA" id="ARBA00022692"/>
    </source>
</evidence>
<dbReference type="EMBL" id="JALJEJ010000001">
    <property type="protein sequence ID" value="MCJ8208209.1"/>
    <property type="molecule type" value="Genomic_DNA"/>
</dbReference>
<evidence type="ECO:0000256" key="10">
    <source>
        <dbReference type="PROSITE-ProRule" id="PRU01360"/>
    </source>
</evidence>
<evidence type="ECO:0000259" key="11">
    <source>
        <dbReference type="PROSITE" id="PS52015"/>
    </source>
</evidence>
<evidence type="ECO:0000256" key="5">
    <source>
        <dbReference type="ARBA" id="ARBA00022519"/>
    </source>
</evidence>
<sequence>MNLKLIVRAARIVFAACLLMLFVPEVKGQKKGGDEIFTATEQPAEFPGGMQAFGKFLAANIRYPKKEREENIQGKVILTFVVEKDGRLSDIKSLRSPNEALSNEAIRVMEASPKWIPGRQNNVAVRQQYTVPISFSLPGLTSEKNMSLSDSVMYVLNGKIVDKSAVKSLSPDKIATMNILKGKGAVEKYGEKAAKGVVEIITK</sequence>
<dbReference type="Gene3D" id="3.30.1150.10">
    <property type="match status" value="1"/>
</dbReference>
<keyword evidence="10" id="KW-1134">Transmembrane beta strand</keyword>
<dbReference type="SUPFAM" id="SSF74653">
    <property type="entry name" value="TolA/TonB C-terminal domain"/>
    <property type="match status" value="1"/>
</dbReference>
<evidence type="ECO:0000313" key="13">
    <source>
        <dbReference type="Proteomes" id="UP001139450"/>
    </source>
</evidence>
<protein>
    <submittedName>
        <fullName evidence="12">Energy transducer TonB</fullName>
    </submittedName>
</protein>
<dbReference type="GO" id="GO:0009279">
    <property type="term" value="C:cell outer membrane"/>
    <property type="evidence" value="ECO:0007669"/>
    <property type="project" value="UniProtKB-SubCell"/>
</dbReference>
<dbReference type="InterPro" id="IPR051045">
    <property type="entry name" value="TonB-dependent_transducer"/>
</dbReference>
<keyword evidence="8" id="KW-1133">Transmembrane helix</keyword>
<comment type="subcellular location">
    <subcellularLocation>
        <location evidence="1">Cell inner membrane</location>
        <topology evidence="1">Single-pass membrane protein</topology>
        <orientation evidence="1">Periplasmic side</orientation>
    </subcellularLocation>
    <subcellularLocation>
        <location evidence="10">Cell outer membrane</location>
        <topology evidence="10">Multi-pass membrane protein</topology>
    </subcellularLocation>
</comment>
<comment type="similarity">
    <text evidence="2">Belongs to the TonB family.</text>
</comment>
<dbReference type="GO" id="GO:0055085">
    <property type="term" value="P:transmembrane transport"/>
    <property type="evidence" value="ECO:0007669"/>
    <property type="project" value="InterPro"/>
</dbReference>
<dbReference type="InterPro" id="IPR039426">
    <property type="entry name" value="TonB-dep_rcpt-like"/>
</dbReference>
<dbReference type="RefSeq" id="WP_245128044.1">
    <property type="nucleotide sequence ID" value="NZ_JALJEJ010000001.1"/>
</dbReference>
<proteinExistence type="inferred from homology"/>
<feature type="domain" description="TonB C-terminal" evidence="11">
    <location>
        <begin position="48"/>
        <end position="144"/>
    </location>
</feature>
<keyword evidence="9 10" id="KW-0472">Membrane</keyword>
<evidence type="ECO:0000313" key="12">
    <source>
        <dbReference type="EMBL" id="MCJ8208209.1"/>
    </source>
</evidence>
<organism evidence="12 13">
    <name type="scientific">Mucilaginibacter straminoryzae</name>
    <dbReference type="NCBI Taxonomy" id="2932774"/>
    <lineage>
        <taxon>Bacteria</taxon>
        <taxon>Pseudomonadati</taxon>
        <taxon>Bacteroidota</taxon>
        <taxon>Sphingobacteriia</taxon>
        <taxon>Sphingobacteriales</taxon>
        <taxon>Sphingobacteriaceae</taxon>
        <taxon>Mucilaginibacter</taxon>
    </lineage>
</organism>
<dbReference type="GO" id="GO:0098797">
    <property type="term" value="C:plasma membrane protein complex"/>
    <property type="evidence" value="ECO:0007669"/>
    <property type="project" value="TreeGrafter"/>
</dbReference>
<comment type="similarity">
    <text evidence="10">Belongs to the TonB-dependent receptor family.</text>
</comment>
<keyword evidence="5" id="KW-0997">Cell inner membrane</keyword>
<dbReference type="GO" id="GO:0015031">
    <property type="term" value="P:protein transport"/>
    <property type="evidence" value="ECO:0007669"/>
    <property type="project" value="UniProtKB-KW"/>
</dbReference>
<dbReference type="NCBIfam" id="TIGR01352">
    <property type="entry name" value="tonB_Cterm"/>
    <property type="match status" value="1"/>
</dbReference>
<dbReference type="Pfam" id="PF03544">
    <property type="entry name" value="TonB_C"/>
    <property type="match status" value="1"/>
</dbReference>
<dbReference type="GO" id="GO:0031992">
    <property type="term" value="F:energy transducer activity"/>
    <property type="evidence" value="ECO:0007669"/>
    <property type="project" value="TreeGrafter"/>
</dbReference>